<dbReference type="GO" id="GO:0005615">
    <property type="term" value="C:extracellular space"/>
    <property type="evidence" value="ECO:0007669"/>
    <property type="project" value="TreeGrafter"/>
</dbReference>
<dbReference type="AlphaFoldDB" id="S7N520"/>
<evidence type="ECO:0000313" key="15">
    <source>
        <dbReference type="EMBL" id="EPQ11195.1"/>
    </source>
</evidence>
<keyword evidence="3" id="KW-0399">Innate immunity</keyword>
<keyword evidence="4" id="KW-0479">Metal-binding</keyword>
<accession>S7N520</accession>
<dbReference type="GO" id="GO:0005581">
    <property type="term" value="C:collagen trimer"/>
    <property type="evidence" value="ECO:0007669"/>
    <property type="project" value="UniProtKB-KW"/>
</dbReference>
<dbReference type="InterPro" id="IPR002181">
    <property type="entry name" value="Fibrinogen_a/b/g_C_dom"/>
</dbReference>
<dbReference type="PANTHER" id="PTHR19143">
    <property type="entry name" value="FIBRINOGEN/TENASCIN/ANGIOPOEITIN"/>
    <property type="match status" value="1"/>
</dbReference>
<dbReference type="eggNOG" id="KOG2579">
    <property type="taxonomic scope" value="Eukaryota"/>
</dbReference>
<dbReference type="PROSITE" id="PS00514">
    <property type="entry name" value="FIBRINOGEN_C_1"/>
    <property type="match status" value="1"/>
</dbReference>
<dbReference type="EMBL" id="KE163204">
    <property type="protein sequence ID" value="EPQ11195.1"/>
    <property type="molecule type" value="Genomic_DNA"/>
</dbReference>
<dbReference type="InterPro" id="IPR050373">
    <property type="entry name" value="Fibrinogen_C-term_domain"/>
</dbReference>
<dbReference type="SUPFAM" id="SSF56496">
    <property type="entry name" value="Fibrinogen C-terminal domain-like"/>
    <property type="match status" value="1"/>
</dbReference>
<protein>
    <submittedName>
        <fullName evidence="15">Ficolin-2</fullName>
    </submittedName>
</protein>
<keyword evidence="6" id="KW-0430">Lectin</keyword>
<dbReference type="SMART" id="SM00186">
    <property type="entry name" value="FBG"/>
    <property type="match status" value="1"/>
</dbReference>
<name>S7N520_MYOBR</name>
<evidence type="ECO:0000256" key="12">
    <source>
        <dbReference type="ARBA" id="ARBA00023180"/>
    </source>
</evidence>
<proteinExistence type="predicted"/>
<keyword evidence="8" id="KW-0106">Calcium</keyword>
<keyword evidence="2" id="KW-0964">Secreted</keyword>
<keyword evidence="12" id="KW-0325">Glycoprotein</keyword>
<feature type="chain" id="PRO_5004543525" evidence="13">
    <location>
        <begin position="19"/>
        <end position="104"/>
    </location>
</feature>
<dbReference type="Proteomes" id="UP000052978">
    <property type="component" value="Unassembled WGS sequence"/>
</dbReference>
<evidence type="ECO:0000256" key="11">
    <source>
        <dbReference type="ARBA" id="ARBA00023157"/>
    </source>
</evidence>
<comment type="subcellular location">
    <subcellularLocation>
        <location evidence="1">Secreted</location>
    </subcellularLocation>
</comment>
<evidence type="ECO:0000259" key="14">
    <source>
        <dbReference type="PROSITE" id="PS51406"/>
    </source>
</evidence>
<dbReference type="InterPro" id="IPR036056">
    <property type="entry name" value="Fibrinogen-like_C"/>
</dbReference>
<keyword evidence="7" id="KW-0677">Repeat</keyword>
<evidence type="ECO:0000256" key="2">
    <source>
        <dbReference type="ARBA" id="ARBA00022525"/>
    </source>
</evidence>
<gene>
    <name evidence="15" type="ORF">D623_10007851</name>
</gene>
<feature type="domain" description="Fibrinogen C-terminal" evidence="14">
    <location>
        <begin position="23"/>
        <end position="104"/>
    </location>
</feature>
<evidence type="ECO:0000256" key="3">
    <source>
        <dbReference type="ARBA" id="ARBA00022588"/>
    </source>
</evidence>
<dbReference type="InterPro" id="IPR020837">
    <property type="entry name" value="Fibrinogen_CS"/>
</dbReference>
<evidence type="ECO:0000256" key="10">
    <source>
        <dbReference type="ARBA" id="ARBA00023119"/>
    </source>
</evidence>
<evidence type="ECO:0000256" key="6">
    <source>
        <dbReference type="ARBA" id="ARBA00022734"/>
    </source>
</evidence>
<keyword evidence="16" id="KW-1185">Reference proteome</keyword>
<evidence type="ECO:0000256" key="7">
    <source>
        <dbReference type="ARBA" id="ARBA00022737"/>
    </source>
</evidence>
<dbReference type="GO" id="GO:0003823">
    <property type="term" value="F:antigen binding"/>
    <property type="evidence" value="ECO:0007669"/>
    <property type="project" value="TreeGrafter"/>
</dbReference>
<dbReference type="Pfam" id="PF00147">
    <property type="entry name" value="Fibrinogen_C"/>
    <property type="match status" value="1"/>
</dbReference>
<keyword evidence="10" id="KW-0176">Collagen</keyword>
<evidence type="ECO:0000256" key="1">
    <source>
        <dbReference type="ARBA" id="ARBA00004613"/>
    </source>
</evidence>
<organism evidence="15 16">
    <name type="scientific">Myotis brandtii</name>
    <name type="common">Brandt's bat</name>
    <dbReference type="NCBI Taxonomy" id="109478"/>
    <lineage>
        <taxon>Eukaryota</taxon>
        <taxon>Metazoa</taxon>
        <taxon>Chordata</taxon>
        <taxon>Craniata</taxon>
        <taxon>Vertebrata</taxon>
        <taxon>Euteleostomi</taxon>
        <taxon>Mammalia</taxon>
        <taxon>Eutheria</taxon>
        <taxon>Laurasiatheria</taxon>
        <taxon>Chiroptera</taxon>
        <taxon>Yangochiroptera</taxon>
        <taxon>Vespertilionidae</taxon>
        <taxon>Myotis</taxon>
    </lineage>
</organism>
<dbReference type="PROSITE" id="PS51406">
    <property type="entry name" value="FIBRINOGEN_C_2"/>
    <property type="match status" value="1"/>
</dbReference>
<dbReference type="GO" id="GO:0030246">
    <property type="term" value="F:carbohydrate binding"/>
    <property type="evidence" value="ECO:0007669"/>
    <property type="project" value="UniProtKB-KW"/>
</dbReference>
<dbReference type="Gene3D" id="3.90.215.10">
    <property type="entry name" value="Gamma Fibrinogen, chain A, domain 1"/>
    <property type="match status" value="1"/>
</dbReference>
<reference evidence="15 16" key="1">
    <citation type="journal article" date="2013" name="Nat. Commun.">
        <title>Genome analysis reveals insights into physiology and longevity of the Brandt's bat Myotis brandtii.</title>
        <authorList>
            <person name="Seim I."/>
            <person name="Fang X."/>
            <person name="Xiong Z."/>
            <person name="Lobanov A.V."/>
            <person name="Huang Z."/>
            <person name="Ma S."/>
            <person name="Feng Y."/>
            <person name="Turanov A.A."/>
            <person name="Zhu Y."/>
            <person name="Lenz T.L."/>
            <person name="Gerashchenko M.V."/>
            <person name="Fan D."/>
            <person name="Hee Yim S."/>
            <person name="Yao X."/>
            <person name="Jordan D."/>
            <person name="Xiong Y."/>
            <person name="Ma Y."/>
            <person name="Lyapunov A.N."/>
            <person name="Chen G."/>
            <person name="Kulakova O.I."/>
            <person name="Sun Y."/>
            <person name="Lee S.G."/>
            <person name="Bronson R.T."/>
            <person name="Moskalev A.A."/>
            <person name="Sunyaev S.R."/>
            <person name="Zhang G."/>
            <person name="Krogh A."/>
            <person name="Wang J."/>
            <person name="Gladyshev V.N."/>
        </authorList>
    </citation>
    <scope>NUCLEOTIDE SEQUENCE [LARGE SCALE GENOMIC DNA]</scope>
</reference>
<keyword evidence="9" id="KW-0391">Immunity</keyword>
<evidence type="ECO:0000313" key="16">
    <source>
        <dbReference type="Proteomes" id="UP000052978"/>
    </source>
</evidence>
<dbReference type="PANTHER" id="PTHR19143:SF433">
    <property type="entry name" value="FICOLIN-2"/>
    <property type="match status" value="1"/>
</dbReference>
<evidence type="ECO:0000256" key="4">
    <source>
        <dbReference type="ARBA" id="ARBA00022723"/>
    </source>
</evidence>
<evidence type="ECO:0000256" key="5">
    <source>
        <dbReference type="ARBA" id="ARBA00022729"/>
    </source>
</evidence>
<sequence length="104" mass="11200">MGTVVLALALLGTAAATADNCPGDSLTQHNNSLFTTKDQDNDGASTNCAEIYQGAWWYYSCYMSHLNGRYIGGSHASNANGINWNSGKGKNYSYKVAEMKVRPV</sequence>
<keyword evidence="5 13" id="KW-0732">Signal</keyword>
<dbReference type="GO" id="GO:0001867">
    <property type="term" value="P:complement activation, lectin pathway"/>
    <property type="evidence" value="ECO:0007669"/>
    <property type="project" value="TreeGrafter"/>
</dbReference>
<evidence type="ECO:0000256" key="13">
    <source>
        <dbReference type="SAM" id="SignalP"/>
    </source>
</evidence>
<dbReference type="GO" id="GO:0005102">
    <property type="term" value="F:signaling receptor binding"/>
    <property type="evidence" value="ECO:0007669"/>
    <property type="project" value="TreeGrafter"/>
</dbReference>
<feature type="signal peptide" evidence="13">
    <location>
        <begin position="1"/>
        <end position="18"/>
    </location>
</feature>
<keyword evidence="11" id="KW-1015">Disulfide bond</keyword>
<dbReference type="GO" id="GO:0046872">
    <property type="term" value="F:metal ion binding"/>
    <property type="evidence" value="ECO:0007669"/>
    <property type="project" value="UniProtKB-KW"/>
</dbReference>
<dbReference type="InterPro" id="IPR014716">
    <property type="entry name" value="Fibrinogen_a/b/g_C_1"/>
</dbReference>
<evidence type="ECO:0000256" key="9">
    <source>
        <dbReference type="ARBA" id="ARBA00022859"/>
    </source>
</evidence>
<evidence type="ECO:0000256" key="8">
    <source>
        <dbReference type="ARBA" id="ARBA00022837"/>
    </source>
</evidence>
<dbReference type="GO" id="GO:0097367">
    <property type="term" value="F:carbohydrate derivative binding"/>
    <property type="evidence" value="ECO:0007669"/>
    <property type="project" value="TreeGrafter"/>
</dbReference>